<dbReference type="SUPFAM" id="SSF53850">
    <property type="entry name" value="Periplasmic binding protein-like II"/>
    <property type="match status" value="1"/>
</dbReference>
<dbReference type="GO" id="GO:0015833">
    <property type="term" value="P:peptide transport"/>
    <property type="evidence" value="ECO:0007669"/>
    <property type="project" value="TreeGrafter"/>
</dbReference>
<dbReference type="PANTHER" id="PTHR30290:SF64">
    <property type="entry name" value="ABC TRANSPORTER PERIPLASMIC BINDING PROTEIN"/>
    <property type="match status" value="1"/>
</dbReference>
<keyword evidence="1 2" id="KW-0732">Signal</keyword>
<protein>
    <submittedName>
        <fullName evidence="4">ABC transporter substrate-binding protein</fullName>
    </submittedName>
</protein>
<dbReference type="InterPro" id="IPR030678">
    <property type="entry name" value="Peptide/Ni-bd"/>
</dbReference>
<evidence type="ECO:0000313" key="5">
    <source>
        <dbReference type="Proteomes" id="UP000469421"/>
    </source>
</evidence>
<evidence type="ECO:0000259" key="3">
    <source>
        <dbReference type="Pfam" id="PF00496"/>
    </source>
</evidence>
<evidence type="ECO:0000313" key="4">
    <source>
        <dbReference type="EMBL" id="MQX54115.1"/>
    </source>
</evidence>
<reference evidence="4 5" key="1">
    <citation type="submission" date="2019-10" db="EMBL/GenBank/DDBJ databases">
        <title>Alcanivorax sp.PA15-N-34 draft genome sequence.</title>
        <authorList>
            <person name="Liao X."/>
            <person name="Shao Z."/>
        </authorList>
    </citation>
    <scope>NUCLEOTIDE SEQUENCE [LARGE SCALE GENOMIC DNA]</scope>
    <source>
        <strain evidence="4 5">PA15-N-34</strain>
    </source>
</reference>
<dbReference type="Proteomes" id="UP000469421">
    <property type="component" value="Unassembled WGS sequence"/>
</dbReference>
<feature type="signal peptide" evidence="2">
    <location>
        <begin position="1"/>
        <end position="28"/>
    </location>
</feature>
<evidence type="ECO:0000256" key="1">
    <source>
        <dbReference type="ARBA" id="ARBA00022729"/>
    </source>
</evidence>
<organism evidence="4 5">
    <name type="scientific">Alcanivorax sediminis</name>
    <dbReference type="NCBI Taxonomy" id="2663008"/>
    <lineage>
        <taxon>Bacteria</taxon>
        <taxon>Pseudomonadati</taxon>
        <taxon>Pseudomonadota</taxon>
        <taxon>Gammaproteobacteria</taxon>
        <taxon>Oceanospirillales</taxon>
        <taxon>Alcanivoracaceae</taxon>
        <taxon>Alcanivorax</taxon>
    </lineage>
</organism>
<dbReference type="FunFam" id="3.10.105.10:FF:000005">
    <property type="entry name" value="ABC transporter substrate-binding protein"/>
    <property type="match status" value="1"/>
</dbReference>
<dbReference type="CDD" id="cd08497">
    <property type="entry name" value="MbnE-like"/>
    <property type="match status" value="1"/>
</dbReference>
<dbReference type="Gene3D" id="3.10.105.10">
    <property type="entry name" value="Dipeptide-binding Protein, Domain 3"/>
    <property type="match status" value="1"/>
</dbReference>
<feature type="chain" id="PRO_5026820390" evidence="2">
    <location>
        <begin position="29"/>
        <end position="610"/>
    </location>
</feature>
<comment type="caution">
    <text evidence="4">The sequence shown here is derived from an EMBL/GenBank/DDBJ whole genome shotgun (WGS) entry which is preliminary data.</text>
</comment>
<name>A0A6N7LYB2_9GAMM</name>
<dbReference type="Pfam" id="PF00496">
    <property type="entry name" value="SBP_bac_5"/>
    <property type="match status" value="1"/>
</dbReference>
<dbReference type="PANTHER" id="PTHR30290">
    <property type="entry name" value="PERIPLASMIC BINDING COMPONENT OF ABC TRANSPORTER"/>
    <property type="match status" value="1"/>
</dbReference>
<proteinExistence type="predicted"/>
<feature type="domain" description="Solute-binding protein family 5" evidence="3">
    <location>
        <begin position="113"/>
        <end position="517"/>
    </location>
</feature>
<dbReference type="GO" id="GO:0030288">
    <property type="term" value="C:outer membrane-bounded periplasmic space"/>
    <property type="evidence" value="ECO:0007669"/>
    <property type="project" value="TreeGrafter"/>
</dbReference>
<sequence>MAFHGAIHTRMMRGLFIGLCLCTGLADAGVNKSHAIAMHGEPLYTADFTHFRYTNPNAPKGGSLKLQVVGSFDTLNPFVAKGRPAVGMGATDNSYLYDSLTLRGEDEPFTQYGLLAKTIEWPDDRSWVRYHLNEKARFSDGEPVQADDVAWTFNTLIKEGRPFYSFYYGEVERVEINDPLTVTFHFTRNSINKELPLIIGQLPILPKHVWDGKEFAKAGMTMPVGSGPYRILKADPGKQIVYQLRDDYWAKDLPVMKGRNNFGTISYDYFLDEKAALIAFKGGNYDWRSETNSKEWATAYKGPAFESGKIKTEVVTHQNPAGAQGFLFNIRKPLFQDMVLRKAIGYAFDFEWSNANLFYGQYKRTRSYFENSEMAATGLPSKAELALLAPFRDQLPEEVFTREYQPPKSDGTGRPRENLREAQRMLKEAGYQFRDSNLFTRDGKPVKFEIMLISPAFERVVLPFTRNLKALGINANVVTLDSAQYIERLRNFEFDMMVGSMGQSSSPGNEQKEYWSSEAADRPNSRNLIGIKNPVVDALVDKIIAAPDRDALIVACRALDRVLQWNYYSVLNWYTDTYRIAYQSRLEHPQFGRYVDPGTALDTWWDSTAK</sequence>
<dbReference type="InterPro" id="IPR000914">
    <property type="entry name" value="SBP_5_dom"/>
</dbReference>
<dbReference type="GO" id="GO:1904680">
    <property type="term" value="F:peptide transmembrane transporter activity"/>
    <property type="evidence" value="ECO:0007669"/>
    <property type="project" value="TreeGrafter"/>
</dbReference>
<dbReference type="AlphaFoldDB" id="A0A6N7LYB2"/>
<gene>
    <name evidence="4" type="ORF">GFN93_12720</name>
</gene>
<dbReference type="InterPro" id="IPR039424">
    <property type="entry name" value="SBP_5"/>
</dbReference>
<dbReference type="GO" id="GO:0043190">
    <property type="term" value="C:ATP-binding cassette (ABC) transporter complex"/>
    <property type="evidence" value="ECO:0007669"/>
    <property type="project" value="InterPro"/>
</dbReference>
<dbReference type="PIRSF" id="PIRSF002741">
    <property type="entry name" value="MppA"/>
    <property type="match status" value="1"/>
</dbReference>
<dbReference type="Gene3D" id="3.40.190.10">
    <property type="entry name" value="Periplasmic binding protein-like II"/>
    <property type="match status" value="1"/>
</dbReference>
<dbReference type="GO" id="GO:0042884">
    <property type="term" value="P:microcin transport"/>
    <property type="evidence" value="ECO:0007669"/>
    <property type="project" value="TreeGrafter"/>
</dbReference>
<evidence type="ECO:0000256" key="2">
    <source>
        <dbReference type="SAM" id="SignalP"/>
    </source>
</evidence>
<dbReference type="RefSeq" id="WP_153501426.1">
    <property type="nucleotide sequence ID" value="NZ_WIRE01000001.1"/>
</dbReference>
<dbReference type="EMBL" id="WIRE01000001">
    <property type="protein sequence ID" value="MQX54115.1"/>
    <property type="molecule type" value="Genomic_DNA"/>
</dbReference>
<keyword evidence="5" id="KW-1185">Reference proteome</keyword>
<accession>A0A6N7LYB2</accession>